<evidence type="ECO:0000313" key="2">
    <source>
        <dbReference type="EMBL" id="KAF2543704.1"/>
    </source>
</evidence>
<name>A0A8S9GFB6_BRACR</name>
<reference evidence="2" key="1">
    <citation type="submission" date="2019-12" db="EMBL/GenBank/DDBJ databases">
        <title>Genome sequencing and annotation of Brassica cretica.</title>
        <authorList>
            <person name="Studholme D.J."/>
            <person name="Sarris P.F."/>
        </authorList>
    </citation>
    <scope>NUCLEOTIDE SEQUENCE</scope>
    <source>
        <strain evidence="2">PFS-001/15</strain>
        <tissue evidence="2">Leaf</tissue>
    </source>
</reference>
<comment type="caution">
    <text evidence="2">The sequence shown here is derived from an EMBL/GenBank/DDBJ whole genome shotgun (WGS) entry which is preliminary data.</text>
</comment>
<feature type="compositionally biased region" description="Low complexity" evidence="1">
    <location>
        <begin position="63"/>
        <end position="75"/>
    </location>
</feature>
<organism evidence="2 3">
    <name type="scientific">Brassica cretica</name>
    <name type="common">Mustard</name>
    <dbReference type="NCBI Taxonomy" id="69181"/>
    <lineage>
        <taxon>Eukaryota</taxon>
        <taxon>Viridiplantae</taxon>
        <taxon>Streptophyta</taxon>
        <taxon>Embryophyta</taxon>
        <taxon>Tracheophyta</taxon>
        <taxon>Spermatophyta</taxon>
        <taxon>Magnoliopsida</taxon>
        <taxon>eudicotyledons</taxon>
        <taxon>Gunneridae</taxon>
        <taxon>Pentapetalae</taxon>
        <taxon>rosids</taxon>
        <taxon>malvids</taxon>
        <taxon>Brassicales</taxon>
        <taxon>Brassicaceae</taxon>
        <taxon>Brassiceae</taxon>
        <taxon>Brassica</taxon>
    </lineage>
</organism>
<evidence type="ECO:0000313" key="3">
    <source>
        <dbReference type="Proteomes" id="UP000712281"/>
    </source>
</evidence>
<dbReference type="AlphaFoldDB" id="A0A8S9GFB6"/>
<protein>
    <submittedName>
        <fullName evidence="2">Uncharacterized protein</fullName>
    </submittedName>
</protein>
<feature type="compositionally biased region" description="Low complexity" evidence="1">
    <location>
        <begin position="83"/>
        <end position="92"/>
    </location>
</feature>
<feature type="region of interest" description="Disordered" evidence="1">
    <location>
        <begin position="30"/>
        <end position="134"/>
    </location>
</feature>
<dbReference type="Proteomes" id="UP000712281">
    <property type="component" value="Unassembled WGS sequence"/>
</dbReference>
<proteinExistence type="predicted"/>
<feature type="compositionally biased region" description="Basic and acidic residues" evidence="1">
    <location>
        <begin position="94"/>
        <end position="104"/>
    </location>
</feature>
<accession>A0A8S9GFB6</accession>
<gene>
    <name evidence="2" type="ORF">F2Q68_00030609</name>
</gene>
<dbReference type="EMBL" id="QGKW02002005">
    <property type="protein sequence ID" value="KAF2543704.1"/>
    <property type="molecule type" value="Genomic_DNA"/>
</dbReference>
<sequence length="134" mass="14699">MISKRYEIPKPCLYVYIRYLQISREVDISRKNSQNRSRTKHFTSKKDMRRQLITLLPCHTAHAPSSPVASSKPGAASPPPSPSTGSFPSGPSEHVGRKHADFRSARMRSKSPSATAKSPLQPDSRASKVGGVSL</sequence>
<evidence type="ECO:0000256" key="1">
    <source>
        <dbReference type="SAM" id="MobiDB-lite"/>
    </source>
</evidence>